<comment type="caution">
    <text evidence="2">The sequence shown here is derived from an EMBL/GenBank/DDBJ whole genome shotgun (WGS) entry which is preliminary data.</text>
</comment>
<proteinExistence type="predicted"/>
<evidence type="ECO:0000313" key="2">
    <source>
        <dbReference type="EMBL" id="GEU78711.1"/>
    </source>
</evidence>
<name>A0A6L2MXL7_TANCI</name>
<reference evidence="2" key="1">
    <citation type="journal article" date="2019" name="Sci. Rep.">
        <title>Draft genome of Tanacetum cinerariifolium, the natural source of mosquito coil.</title>
        <authorList>
            <person name="Yamashiro T."/>
            <person name="Shiraishi A."/>
            <person name="Satake H."/>
            <person name="Nakayama K."/>
        </authorList>
    </citation>
    <scope>NUCLEOTIDE SEQUENCE</scope>
</reference>
<organism evidence="2">
    <name type="scientific">Tanacetum cinerariifolium</name>
    <name type="common">Dalmatian daisy</name>
    <name type="synonym">Chrysanthemum cinerariifolium</name>
    <dbReference type="NCBI Taxonomy" id="118510"/>
    <lineage>
        <taxon>Eukaryota</taxon>
        <taxon>Viridiplantae</taxon>
        <taxon>Streptophyta</taxon>
        <taxon>Embryophyta</taxon>
        <taxon>Tracheophyta</taxon>
        <taxon>Spermatophyta</taxon>
        <taxon>Magnoliopsida</taxon>
        <taxon>eudicotyledons</taxon>
        <taxon>Gunneridae</taxon>
        <taxon>Pentapetalae</taxon>
        <taxon>asterids</taxon>
        <taxon>campanulids</taxon>
        <taxon>Asterales</taxon>
        <taxon>Asteraceae</taxon>
        <taxon>Asteroideae</taxon>
        <taxon>Anthemideae</taxon>
        <taxon>Anthemidinae</taxon>
        <taxon>Tanacetum</taxon>
    </lineage>
</organism>
<protein>
    <submittedName>
        <fullName evidence="2">THO complex subunit 1 isoform X1</fullName>
    </submittedName>
</protein>
<dbReference type="AlphaFoldDB" id="A0A6L2MXL7"/>
<feature type="region of interest" description="Disordered" evidence="1">
    <location>
        <begin position="67"/>
        <end position="95"/>
    </location>
</feature>
<evidence type="ECO:0000256" key="1">
    <source>
        <dbReference type="SAM" id="MobiDB-lite"/>
    </source>
</evidence>
<sequence length="204" mass="22644">MWLLNCKAESASINSTEAYVICDTTNFRKRMEDVLYCSFSIQIAHAIFSPDDLSLLDSSVPSFVETGGTKAKTEAKSSNAEGDEDMEDADETVKSEAGGKKDLALKIREFLVDSGVALQHYCLFKDNVSCVPREVTTDEDYFSNPASVGPTTTKWRKFPSCLMVFFLWPLNNEDGAANSIEDEAATFNLKYLTSSSRIFEFSSQ</sequence>
<feature type="compositionally biased region" description="Acidic residues" evidence="1">
    <location>
        <begin position="81"/>
        <end position="90"/>
    </location>
</feature>
<accession>A0A6L2MXL7</accession>
<gene>
    <name evidence="2" type="ORF">Tci_050689</name>
</gene>
<dbReference type="EMBL" id="BKCJ010007729">
    <property type="protein sequence ID" value="GEU78711.1"/>
    <property type="molecule type" value="Genomic_DNA"/>
</dbReference>